<keyword evidence="1" id="KW-0812">Transmembrane</keyword>
<dbReference type="RefSeq" id="XP_005762227.1">
    <property type="nucleotide sequence ID" value="XM_005762170.1"/>
</dbReference>
<dbReference type="InterPro" id="IPR036259">
    <property type="entry name" value="MFS_trans_sf"/>
</dbReference>
<protein>
    <recommendedName>
        <fullName evidence="4">Major facilitator superfamily (MFS) profile domain-containing protein</fullName>
    </recommendedName>
</protein>
<feature type="transmembrane region" description="Helical" evidence="1">
    <location>
        <begin position="127"/>
        <end position="145"/>
    </location>
</feature>
<dbReference type="Proteomes" id="UP000013827">
    <property type="component" value="Unassembled WGS sequence"/>
</dbReference>
<evidence type="ECO:0000313" key="2">
    <source>
        <dbReference type="EnsemblProtists" id="EOD09798"/>
    </source>
</evidence>
<dbReference type="GeneID" id="17255918"/>
<evidence type="ECO:0000256" key="1">
    <source>
        <dbReference type="SAM" id="Phobius"/>
    </source>
</evidence>
<dbReference type="SUPFAM" id="SSF103473">
    <property type="entry name" value="MFS general substrate transporter"/>
    <property type="match status" value="1"/>
</dbReference>
<dbReference type="Gene3D" id="1.20.1250.20">
    <property type="entry name" value="MFS general substrate transporter like domains"/>
    <property type="match status" value="1"/>
</dbReference>
<evidence type="ECO:0008006" key="4">
    <source>
        <dbReference type="Google" id="ProtNLM"/>
    </source>
</evidence>
<keyword evidence="1" id="KW-1133">Transmembrane helix</keyword>
<dbReference type="EnsemblProtists" id="EOD09798">
    <property type="protein sequence ID" value="EOD09798"/>
    <property type="gene ID" value="EMIHUDRAFT_216399"/>
</dbReference>
<feature type="transmembrane region" description="Helical" evidence="1">
    <location>
        <begin position="151"/>
        <end position="170"/>
    </location>
</feature>
<feature type="transmembrane region" description="Helical" evidence="1">
    <location>
        <begin position="92"/>
        <end position="115"/>
    </location>
</feature>
<name>A0A0D3IEW3_EMIH1</name>
<dbReference type="PaxDb" id="2903-EOD09798"/>
<keyword evidence="3" id="KW-1185">Reference proteome</keyword>
<evidence type="ECO:0000313" key="3">
    <source>
        <dbReference type="Proteomes" id="UP000013827"/>
    </source>
</evidence>
<reference evidence="2" key="2">
    <citation type="submission" date="2024-10" db="UniProtKB">
        <authorList>
            <consortium name="EnsemblProtists"/>
        </authorList>
    </citation>
    <scope>IDENTIFICATION</scope>
</reference>
<proteinExistence type="predicted"/>
<dbReference type="HOGENOM" id="CLU_678980_0_0_1"/>
<feature type="transmembrane region" description="Helical" evidence="1">
    <location>
        <begin position="190"/>
        <end position="210"/>
    </location>
</feature>
<reference evidence="3" key="1">
    <citation type="journal article" date="2013" name="Nature">
        <title>Pan genome of the phytoplankton Emiliania underpins its global distribution.</title>
        <authorList>
            <person name="Read B.A."/>
            <person name="Kegel J."/>
            <person name="Klute M.J."/>
            <person name="Kuo A."/>
            <person name="Lefebvre S.C."/>
            <person name="Maumus F."/>
            <person name="Mayer C."/>
            <person name="Miller J."/>
            <person name="Monier A."/>
            <person name="Salamov A."/>
            <person name="Young J."/>
            <person name="Aguilar M."/>
            <person name="Claverie J.M."/>
            <person name="Frickenhaus S."/>
            <person name="Gonzalez K."/>
            <person name="Herman E.K."/>
            <person name="Lin Y.C."/>
            <person name="Napier J."/>
            <person name="Ogata H."/>
            <person name="Sarno A.F."/>
            <person name="Shmutz J."/>
            <person name="Schroeder D."/>
            <person name="de Vargas C."/>
            <person name="Verret F."/>
            <person name="von Dassow P."/>
            <person name="Valentin K."/>
            <person name="Van de Peer Y."/>
            <person name="Wheeler G."/>
            <person name="Dacks J.B."/>
            <person name="Delwiche C.F."/>
            <person name="Dyhrman S.T."/>
            <person name="Glockner G."/>
            <person name="John U."/>
            <person name="Richards T."/>
            <person name="Worden A.Z."/>
            <person name="Zhang X."/>
            <person name="Grigoriev I.V."/>
            <person name="Allen A.E."/>
            <person name="Bidle K."/>
            <person name="Borodovsky M."/>
            <person name="Bowler C."/>
            <person name="Brownlee C."/>
            <person name="Cock J.M."/>
            <person name="Elias M."/>
            <person name="Gladyshev V.N."/>
            <person name="Groth M."/>
            <person name="Guda C."/>
            <person name="Hadaegh A."/>
            <person name="Iglesias-Rodriguez M.D."/>
            <person name="Jenkins J."/>
            <person name="Jones B.M."/>
            <person name="Lawson T."/>
            <person name="Leese F."/>
            <person name="Lindquist E."/>
            <person name="Lobanov A."/>
            <person name="Lomsadze A."/>
            <person name="Malik S.B."/>
            <person name="Marsh M.E."/>
            <person name="Mackinder L."/>
            <person name="Mock T."/>
            <person name="Mueller-Roeber B."/>
            <person name="Pagarete A."/>
            <person name="Parker M."/>
            <person name="Probert I."/>
            <person name="Quesneville H."/>
            <person name="Raines C."/>
            <person name="Rensing S.A."/>
            <person name="Riano-Pachon D.M."/>
            <person name="Richier S."/>
            <person name="Rokitta S."/>
            <person name="Shiraiwa Y."/>
            <person name="Soanes D.M."/>
            <person name="van der Giezen M."/>
            <person name="Wahlund T.M."/>
            <person name="Williams B."/>
            <person name="Wilson W."/>
            <person name="Wolfe G."/>
            <person name="Wurch L.L."/>
        </authorList>
    </citation>
    <scope>NUCLEOTIDE SEQUENCE</scope>
</reference>
<accession>A0A0D3IEW3</accession>
<dbReference type="KEGG" id="ehx:EMIHUDRAFT_216399"/>
<sequence length="499" mass="51190">MWPRRFARRAAPPPLLALPSVLLRRCSSTRSHAAPLSDERIMQPASEHGRWLQLVPACLSGASIGTYLATPAVLGPHICRAQGVVAQMPTDFAFSAIPQAAVLGGATSAVASVLLAPHVARMGTRRIALAGACLFPGGMLLAALAVHANHWPLYAFSTTVVSGLGFWCVYPQMPPFLATKWFADGRRRGLALSLYFAAFGSGLFFATPFLEAVLAACRLPPTRLGGLDLLGTDALSTGARIGERIAQLDGAAAARDLSASGFADSLREGVFLLDGASGAAEALAALAGRTPQLWLLAGGTLGLSMAGLPFLSVGKLMIANIGGRLLWGPIGDAAGCGMPLATRALAGGADPETALTLFRAATCVNVGAYAGVPATADLFGSADAAAIYQRIGATITFASPLGAAVCTRLRDGAYAQHAAALTELCAPPAALEQLLASKAVTLPLLLHIAPEGTPDPTPLLYDGAFCALGSCAALACACNGAAFALPRPYGGSRREICRR</sequence>
<organism evidence="2 3">
    <name type="scientific">Emiliania huxleyi (strain CCMP1516)</name>
    <dbReference type="NCBI Taxonomy" id="280463"/>
    <lineage>
        <taxon>Eukaryota</taxon>
        <taxon>Haptista</taxon>
        <taxon>Haptophyta</taxon>
        <taxon>Prymnesiophyceae</taxon>
        <taxon>Isochrysidales</taxon>
        <taxon>Noelaerhabdaceae</taxon>
        <taxon>Emiliania</taxon>
    </lineage>
</organism>
<dbReference type="AlphaFoldDB" id="A0A0D3IEW3"/>
<keyword evidence="1" id="KW-0472">Membrane</keyword>